<organism evidence="4 5">
    <name type="scientific">Marinomonas phaeophyticola</name>
    <dbReference type="NCBI Taxonomy" id="3004091"/>
    <lineage>
        <taxon>Bacteria</taxon>
        <taxon>Pseudomonadati</taxon>
        <taxon>Pseudomonadota</taxon>
        <taxon>Gammaproteobacteria</taxon>
        <taxon>Oceanospirillales</taxon>
        <taxon>Oceanospirillaceae</taxon>
        <taxon>Marinomonas</taxon>
    </lineage>
</organism>
<dbReference type="NCBIfam" id="NF003443">
    <property type="entry name" value="PRK04980.1"/>
    <property type="match status" value="1"/>
</dbReference>
<comment type="function">
    <text evidence="2">Catalyzes the hydrolysis of N(4)-acetylcytidine (ac4C).</text>
</comment>
<feature type="active site" description="Proton acceptor" evidence="2">
    <location>
        <position position="21"/>
    </location>
</feature>
<dbReference type="PANTHER" id="PTHR38088:SF2">
    <property type="entry name" value="UCP029143 FAMILY PROTEIN"/>
    <property type="match status" value="1"/>
</dbReference>
<dbReference type="Proteomes" id="UP001149719">
    <property type="component" value="Unassembled WGS sequence"/>
</dbReference>
<proteinExistence type="inferred from homology"/>
<feature type="active site" description="Proton donor" evidence="2">
    <location>
        <position position="74"/>
    </location>
</feature>
<accession>A0ABT4JT70</accession>
<evidence type="ECO:0000313" key="4">
    <source>
        <dbReference type="EMBL" id="MCZ2721583.1"/>
    </source>
</evidence>
<comment type="catalytic activity">
    <reaction evidence="2">
        <text>N(4)-acetyl-2'-deoxycytidine + H2O = 2'-deoxycytidine + acetate + H(+)</text>
        <dbReference type="Rhea" id="RHEA:62936"/>
        <dbReference type="ChEBI" id="CHEBI:15377"/>
        <dbReference type="ChEBI" id="CHEBI:15378"/>
        <dbReference type="ChEBI" id="CHEBI:15698"/>
        <dbReference type="ChEBI" id="CHEBI:30089"/>
        <dbReference type="ChEBI" id="CHEBI:146133"/>
        <dbReference type="EC" id="3.5.1.135"/>
    </reaction>
</comment>
<dbReference type="EC" id="3.5.1.135" evidence="2"/>
<protein>
    <recommendedName>
        <fullName evidence="2">N(4)-acetylcytidine amidohydrolase</fullName>
        <shortName evidence="2">ac4C amidohydrolase</shortName>
        <ecNumber evidence="2">3.5.1.135</ecNumber>
    </recommendedName>
</protein>
<gene>
    <name evidence="4" type="primary">yqfB</name>
    <name evidence="4" type="ORF">O1D97_07930</name>
</gene>
<dbReference type="SUPFAM" id="SSF88697">
    <property type="entry name" value="PUA domain-like"/>
    <property type="match status" value="1"/>
</dbReference>
<dbReference type="InterPro" id="IPR008314">
    <property type="entry name" value="AC4CH"/>
</dbReference>
<evidence type="ECO:0000256" key="1">
    <source>
        <dbReference type="ARBA" id="ARBA00022801"/>
    </source>
</evidence>
<dbReference type="CDD" id="cd06552">
    <property type="entry name" value="ASCH_yqfb_like"/>
    <property type="match status" value="1"/>
</dbReference>
<dbReference type="PANTHER" id="PTHR38088">
    <property type="entry name" value="UCP029143 FAMILY PROTEIN"/>
    <property type="match status" value="1"/>
</dbReference>
<dbReference type="PIRSF" id="PIRSF029143">
    <property type="entry name" value="UCP029143"/>
    <property type="match status" value="1"/>
</dbReference>
<reference evidence="4" key="1">
    <citation type="submission" date="2022-12" db="EMBL/GenBank/DDBJ databases">
        <title>Marinomonas 15G1-11 sp. nov, isolated from marine algae.</title>
        <authorList>
            <person name="Butt M."/>
            <person name="Choi D.G."/>
            <person name="Kim J.M."/>
            <person name="Lee J.K."/>
            <person name="Baek J.H."/>
            <person name="Jeon C.O."/>
        </authorList>
    </citation>
    <scope>NUCLEOTIDE SEQUENCE</scope>
    <source>
        <strain evidence="4">15G1-11</strain>
    </source>
</reference>
<dbReference type="EMBL" id="JAPUBN010000013">
    <property type="protein sequence ID" value="MCZ2721583.1"/>
    <property type="molecule type" value="Genomic_DNA"/>
</dbReference>
<sequence>MSLSKMTFFERFEADILSCKKTITIRDELEKDYAENSLVQASTYEDDRWFCALLIKSVEAICLSQLSEFHAEQENMTLSELQTVIQEIYPDQQHLYVISYELAR</sequence>
<comment type="catalytic activity">
    <reaction evidence="2">
        <text>N(4)-acetylcytidine + H2O = cytidine + acetate + H(+)</text>
        <dbReference type="Rhea" id="RHEA:62932"/>
        <dbReference type="ChEBI" id="CHEBI:15377"/>
        <dbReference type="ChEBI" id="CHEBI:15378"/>
        <dbReference type="ChEBI" id="CHEBI:17562"/>
        <dbReference type="ChEBI" id="CHEBI:30089"/>
        <dbReference type="ChEBI" id="CHEBI:70989"/>
        <dbReference type="EC" id="3.5.1.135"/>
    </reaction>
</comment>
<feature type="active site" description="Nucleophile" evidence="2">
    <location>
        <position position="24"/>
    </location>
</feature>
<name>A0ABT4JT70_9GAMM</name>
<evidence type="ECO:0000256" key="2">
    <source>
        <dbReference type="HAMAP-Rule" id="MF_00684"/>
    </source>
</evidence>
<keyword evidence="1 2" id="KW-0378">Hydrolase</keyword>
<comment type="catalytic activity">
    <reaction evidence="2">
        <text>N(4)-acetylcytosine + H2O = cytosine + acetate + H(+)</text>
        <dbReference type="Rhea" id="RHEA:62940"/>
        <dbReference type="ChEBI" id="CHEBI:15377"/>
        <dbReference type="ChEBI" id="CHEBI:15378"/>
        <dbReference type="ChEBI" id="CHEBI:16040"/>
        <dbReference type="ChEBI" id="CHEBI:30089"/>
        <dbReference type="ChEBI" id="CHEBI:146134"/>
        <dbReference type="EC" id="3.5.1.135"/>
    </reaction>
</comment>
<dbReference type="RefSeq" id="WP_269124471.1">
    <property type="nucleotide sequence ID" value="NZ_JAPUBN010000013.1"/>
</dbReference>
<evidence type="ECO:0000259" key="3">
    <source>
        <dbReference type="SMART" id="SM01022"/>
    </source>
</evidence>
<feature type="domain" description="ASCH" evidence="3">
    <location>
        <begin position="6"/>
        <end position="104"/>
    </location>
</feature>
<comment type="similarity">
    <text evidence="2">Belongs to the N(4)-acetylcytidine amidohydrolase family.</text>
</comment>
<dbReference type="HAMAP" id="MF_00684">
    <property type="entry name" value="ac4C_amidohydr"/>
    <property type="match status" value="1"/>
</dbReference>
<dbReference type="Gene3D" id="2.30.130.30">
    <property type="entry name" value="Hypothetical protein"/>
    <property type="match status" value="1"/>
</dbReference>
<keyword evidence="5" id="KW-1185">Reference proteome</keyword>
<dbReference type="InterPro" id="IPR007374">
    <property type="entry name" value="ASCH_domain"/>
</dbReference>
<dbReference type="SMART" id="SM01022">
    <property type="entry name" value="ASCH"/>
    <property type="match status" value="1"/>
</dbReference>
<dbReference type="Pfam" id="PF04266">
    <property type="entry name" value="ASCH"/>
    <property type="match status" value="1"/>
</dbReference>
<dbReference type="InterPro" id="IPR015947">
    <property type="entry name" value="PUA-like_sf"/>
</dbReference>
<evidence type="ECO:0000313" key="5">
    <source>
        <dbReference type="Proteomes" id="UP001149719"/>
    </source>
</evidence>
<comment type="caution">
    <text evidence="4">The sequence shown here is derived from an EMBL/GenBank/DDBJ whole genome shotgun (WGS) entry which is preliminary data.</text>
</comment>